<keyword evidence="1" id="KW-1133">Transmembrane helix</keyword>
<dbReference type="RefSeq" id="XP_016456266.1">
    <property type="nucleotide sequence ID" value="XM_016600780.1"/>
</dbReference>
<gene>
    <name evidence="3" type="primary">LOC107780249</name>
</gene>
<keyword evidence="1" id="KW-0472">Membrane</keyword>
<evidence type="ECO:0000256" key="1">
    <source>
        <dbReference type="SAM" id="Phobius"/>
    </source>
</evidence>
<dbReference type="KEGG" id="nta:107780249"/>
<dbReference type="PANTHER" id="PTHR13833">
    <property type="match status" value="1"/>
</dbReference>
<dbReference type="AlphaFoldDB" id="A0A1S3YVD7"/>
<reference evidence="3" key="2">
    <citation type="submission" date="2025-08" db="UniProtKB">
        <authorList>
            <consortium name="RefSeq"/>
        </authorList>
    </citation>
    <scope>IDENTIFICATION</scope>
    <source>
        <tissue evidence="3">Leaf</tissue>
    </source>
</reference>
<dbReference type="PANTHER" id="PTHR13833:SF71">
    <property type="entry name" value="NHL DOMAIN-CONTAINING PROTEIN"/>
    <property type="match status" value="1"/>
</dbReference>
<name>A0A1S3YVD7_TOBAC</name>
<organism evidence="2 3">
    <name type="scientific">Nicotiana tabacum</name>
    <name type="common">Common tobacco</name>
    <dbReference type="NCBI Taxonomy" id="4097"/>
    <lineage>
        <taxon>Eukaryota</taxon>
        <taxon>Viridiplantae</taxon>
        <taxon>Streptophyta</taxon>
        <taxon>Embryophyta</taxon>
        <taxon>Tracheophyta</taxon>
        <taxon>Spermatophyta</taxon>
        <taxon>Magnoliopsida</taxon>
        <taxon>eudicotyledons</taxon>
        <taxon>Gunneridae</taxon>
        <taxon>Pentapetalae</taxon>
        <taxon>asterids</taxon>
        <taxon>lamiids</taxon>
        <taxon>Solanales</taxon>
        <taxon>Solanaceae</taxon>
        <taxon>Nicotianoideae</taxon>
        <taxon>Nicotianeae</taxon>
        <taxon>Nicotiana</taxon>
    </lineage>
</organism>
<dbReference type="STRING" id="4097.A0A1S3YVD7"/>
<proteinExistence type="predicted"/>
<keyword evidence="1" id="KW-0812">Transmembrane</keyword>
<dbReference type="GeneID" id="107780249"/>
<dbReference type="PaxDb" id="4097-A0A1S3YVD7"/>
<sequence length="109" mass="11715">MVVILHGVTTIAGGYSLIPGRADGPGLNASFSDDFELSFVPERCTLMISDRGTKLVREIQLKAEDCSRNSHSALRAVSTWFLTVGLPCLVCLILGFPATNAHIFSNGTF</sequence>
<evidence type="ECO:0000313" key="2">
    <source>
        <dbReference type="Proteomes" id="UP000790787"/>
    </source>
</evidence>
<accession>A0A1S3YVD7</accession>
<keyword evidence="2" id="KW-1185">Reference proteome</keyword>
<feature type="transmembrane region" description="Helical" evidence="1">
    <location>
        <begin position="77"/>
        <end position="96"/>
    </location>
</feature>
<dbReference type="RefSeq" id="XP_016456266.1">
    <property type="nucleotide sequence ID" value="XM_016600780.2"/>
</dbReference>
<dbReference type="OrthoDB" id="342730at2759"/>
<evidence type="ECO:0000313" key="3">
    <source>
        <dbReference type="RefSeq" id="XP_016456266.1"/>
    </source>
</evidence>
<dbReference type="Proteomes" id="UP000790787">
    <property type="component" value="Chromosome 24"/>
</dbReference>
<protein>
    <submittedName>
        <fullName evidence="3">Uncharacterized protein LOC107780249</fullName>
    </submittedName>
</protein>
<reference evidence="2" key="1">
    <citation type="journal article" date="2014" name="Nat. Commun.">
        <title>The tobacco genome sequence and its comparison with those of tomato and potato.</title>
        <authorList>
            <person name="Sierro N."/>
            <person name="Battey J.N."/>
            <person name="Ouadi S."/>
            <person name="Bakaher N."/>
            <person name="Bovet L."/>
            <person name="Willig A."/>
            <person name="Goepfert S."/>
            <person name="Peitsch M.C."/>
            <person name="Ivanov N.V."/>
        </authorList>
    </citation>
    <scope>NUCLEOTIDE SEQUENCE [LARGE SCALE GENOMIC DNA]</scope>
</reference>